<dbReference type="STRING" id="1797263.A2397_02165"/>
<name>A0A1F4ZT87_9BACT</name>
<accession>A0A1F4ZT87</accession>
<keyword evidence="1" id="KW-0472">Membrane</keyword>
<sequence>MAKTGNGIEGGPGKLREVLVTGSILAIMGIGLIVLLEQGKLDLGQRFLEAVAILGVGAGALSKIKDWMGALGWTSTDKDKKS</sequence>
<dbReference type="AlphaFoldDB" id="A0A1F4ZT87"/>
<gene>
    <name evidence="2" type="ORF">A2397_02165</name>
</gene>
<feature type="transmembrane region" description="Helical" evidence="1">
    <location>
        <begin position="18"/>
        <end position="36"/>
    </location>
</feature>
<dbReference type="Proteomes" id="UP000176424">
    <property type="component" value="Unassembled WGS sequence"/>
</dbReference>
<evidence type="ECO:0000313" key="3">
    <source>
        <dbReference type="Proteomes" id="UP000176424"/>
    </source>
</evidence>
<evidence type="ECO:0000313" key="2">
    <source>
        <dbReference type="EMBL" id="OGD09470.1"/>
    </source>
</evidence>
<keyword evidence="1" id="KW-1133">Transmembrane helix</keyword>
<proteinExistence type="predicted"/>
<protein>
    <submittedName>
        <fullName evidence="2">Uncharacterized protein</fullName>
    </submittedName>
</protein>
<evidence type="ECO:0000256" key="1">
    <source>
        <dbReference type="SAM" id="Phobius"/>
    </source>
</evidence>
<reference evidence="2 3" key="1">
    <citation type="journal article" date="2016" name="Nat. Commun.">
        <title>Thousands of microbial genomes shed light on interconnected biogeochemical processes in an aquifer system.</title>
        <authorList>
            <person name="Anantharaman K."/>
            <person name="Brown C.T."/>
            <person name="Hug L.A."/>
            <person name="Sharon I."/>
            <person name="Castelle C.J."/>
            <person name="Probst A.J."/>
            <person name="Thomas B.C."/>
            <person name="Singh A."/>
            <person name="Wilkins M.J."/>
            <person name="Karaoz U."/>
            <person name="Brodie E.L."/>
            <person name="Williams K.H."/>
            <person name="Hubbard S.S."/>
            <person name="Banfield J.F."/>
        </authorList>
    </citation>
    <scope>NUCLEOTIDE SEQUENCE [LARGE SCALE GENOMIC DNA]</scope>
</reference>
<dbReference type="EMBL" id="MEXR01000032">
    <property type="protein sequence ID" value="OGD09470.1"/>
    <property type="molecule type" value="Genomic_DNA"/>
</dbReference>
<comment type="caution">
    <text evidence="2">The sequence shown here is derived from an EMBL/GenBank/DDBJ whole genome shotgun (WGS) entry which is preliminary data.</text>
</comment>
<keyword evidence="1" id="KW-0812">Transmembrane</keyword>
<organism evidence="2 3">
    <name type="scientific">Candidatus Amesbacteria bacterium RIFOXYB1_FULL_44_23</name>
    <dbReference type="NCBI Taxonomy" id="1797263"/>
    <lineage>
        <taxon>Bacteria</taxon>
        <taxon>Candidatus Amesiibacteriota</taxon>
    </lineage>
</organism>